<gene>
    <name evidence="2" type="ORF">BU16DRAFT_561478</name>
</gene>
<sequence>MPPIRPHLSITLPRSFQFHYTDGQPPKTPEPEERAENTQPLEPPEPPRQTYRVRRRRRTVLPPYASQPDYQQELSENPIPTIEGPVCTSDDFLGLPVPSPEPDDGFLAPASFARLMSPPKTPVGQLLGESRSRLHDWDHIDSFSRGDSISRPSSSCSGFSDSSVSSRNSLESFPSFGGSCTSPESDAPDPFTYEPSSMKYDRQSSPLDSYQQHTGQHIPHRKPVWTEELDNHLWMSYMRYLQDPTVTPFKMLPGTAPPQGVCHRVVRNAKQTWKGSRVHPASSSRFVPPIGGSDSPDTIKAPKSGSNTPTGMNVPKTYPKWPKSDAQSRKRLRALCKRKPSLSAHYQRLLHCRSPSPFPSSPRSSVEPAGGLSSPFSEHMASFSTRDMNISLSTSTASTMQYGGPLSQLTNDTTPRQEDWFNQPPGRSSAHQKSQSLHLGLGLSNNMMGSSFSSMSQITRAPVASSTFEPVSAMPPPSLLQAPRLAPPVELHAPNPLPRSFKRRAFHQPSEEGRYRRDSRVHEALIQDLFGAPADSSHRRVRSRGFSLGDMGQGARRLSSIFTPPSELHQMTTQAMVEPVLTPESVIPHPTIRLGSPFGGRSSNVHFNNTFPRNFTPHGFEPVTSFEDRLGETSGGSFLTDPAVPPTDGTCHFLRLPQELRDEVYGYAITSSEDYVVCDKIAKKQILRFPGAKPTTNATESTIVVNQLQYVSKQLRSETLGFSFKLNKKVVIVSEDHKRKGPTQEDLVDLEDLEDHQTGVLQHSLDFLLACTPTSLSKLTTVVIQMEGVSRAPHGGILTWPLINGPLNAFCIANRHISVKIELLDWKSNWDAQFYVQGRTLTFFADTARASIPDVASNLRFVPAGSLDIEKLEEVRARAAPIQPPHWQVSLSNKMEKWFEGI</sequence>
<dbReference type="PANTHER" id="PTHR42085">
    <property type="entry name" value="F-BOX DOMAIN-CONTAINING PROTEIN"/>
    <property type="match status" value="1"/>
</dbReference>
<evidence type="ECO:0000256" key="1">
    <source>
        <dbReference type="SAM" id="MobiDB-lite"/>
    </source>
</evidence>
<dbReference type="AlphaFoldDB" id="A0A6A6QST2"/>
<name>A0A6A6QST2_9PEZI</name>
<feature type="compositionally biased region" description="Polar residues" evidence="1">
    <location>
        <begin position="425"/>
        <end position="435"/>
    </location>
</feature>
<feature type="compositionally biased region" description="Polar residues" evidence="1">
    <location>
        <begin position="397"/>
        <end position="414"/>
    </location>
</feature>
<accession>A0A6A6QST2</accession>
<feature type="region of interest" description="Disordered" evidence="1">
    <location>
        <begin position="1"/>
        <end position="109"/>
    </location>
</feature>
<evidence type="ECO:0000313" key="2">
    <source>
        <dbReference type="EMBL" id="KAF2495182.1"/>
    </source>
</evidence>
<feature type="region of interest" description="Disordered" evidence="1">
    <location>
        <begin position="273"/>
        <end position="330"/>
    </location>
</feature>
<feature type="region of interest" description="Disordered" evidence="1">
    <location>
        <begin position="353"/>
        <end position="373"/>
    </location>
</feature>
<feature type="region of interest" description="Disordered" evidence="1">
    <location>
        <begin position="172"/>
        <end position="218"/>
    </location>
</feature>
<organism evidence="2 3">
    <name type="scientific">Lophium mytilinum</name>
    <dbReference type="NCBI Taxonomy" id="390894"/>
    <lineage>
        <taxon>Eukaryota</taxon>
        <taxon>Fungi</taxon>
        <taxon>Dikarya</taxon>
        <taxon>Ascomycota</taxon>
        <taxon>Pezizomycotina</taxon>
        <taxon>Dothideomycetes</taxon>
        <taxon>Pleosporomycetidae</taxon>
        <taxon>Mytilinidiales</taxon>
        <taxon>Mytilinidiaceae</taxon>
        <taxon>Lophium</taxon>
    </lineage>
</organism>
<reference evidence="2" key="1">
    <citation type="journal article" date="2020" name="Stud. Mycol.">
        <title>101 Dothideomycetes genomes: a test case for predicting lifestyles and emergence of pathogens.</title>
        <authorList>
            <person name="Haridas S."/>
            <person name="Albert R."/>
            <person name="Binder M."/>
            <person name="Bloem J."/>
            <person name="Labutti K."/>
            <person name="Salamov A."/>
            <person name="Andreopoulos B."/>
            <person name="Baker S."/>
            <person name="Barry K."/>
            <person name="Bills G."/>
            <person name="Bluhm B."/>
            <person name="Cannon C."/>
            <person name="Castanera R."/>
            <person name="Culley D."/>
            <person name="Daum C."/>
            <person name="Ezra D."/>
            <person name="Gonzalez J."/>
            <person name="Henrissat B."/>
            <person name="Kuo A."/>
            <person name="Liang C."/>
            <person name="Lipzen A."/>
            <person name="Lutzoni F."/>
            <person name="Magnuson J."/>
            <person name="Mondo S."/>
            <person name="Nolan M."/>
            <person name="Ohm R."/>
            <person name="Pangilinan J."/>
            <person name="Park H.-J."/>
            <person name="Ramirez L."/>
            <person name="Alfaro M."/>
            <person name="Sun H."/>
            <person name="Tritt A."/>
            <person name="Yoshinaga Y."/>
            <person name="Zwiers L.-H."/>
            <person name="Turgeon B."/>
            <person name="Goodwin S."/>
            <person name="Spatafora J."/>
            <person name="Crous P."/>
            <person name="Grigoriev I."/>
        </authorList>
    </citation>
    <scope>NUCLEOTIDE SEQUENCE</scope>
    <source>
        <strain evidence="2">CBS 269.34</strain>
    </source>
</reference>
<dbReference type="Proteomes" id="UP000799750">
    <property type="component" value="Unassembled WGS sequence"/>
</dbReference>
<dbReference type="EMBL" id="MU004189">
    <property type="protein sequence ID" value="KAF2495182.1"/>
    <property type="molecule type" value="Genomic_DNA"/>
</dbReference>
<keyword evidence="3" id="KW-1185">Reference proteome</keyword>
<feature type="region of interest" description="Disordered" evidence="1">
    <location>
        <begin position="397"/>
        <end position="435"/>
    </location>
</feature>
<proteinExistence type="predicted"/>
<dbReference type="PANTHER" id="PTHR42085:SF1">
    <property type="entry name" value="F-BOX DOMAIN-CONTAINING PROTEIN"/>
    <property type="match status" value="1"/>
</dbReference>
<dbReference type="InterPro" id="IPR038883">
    <property type="entry name" value="AN11006-like"/>
</dbReference>
<evidence type="ECO:0000313" key="3">
    <source>
        <dbReference type="Proteomes" id="UP000799750"/>
    </source>
</evidence>
<protein>
    <submittedName>
        <fullName evidence="2">Uncharacterized protein</fullName>
    </submittedName>
</protein>
<feature type="compositionally biased region" description="Polar residues" evidence="1">
    <location>
        <begin position="203"/>
        <end position="215"/>
    </location>
</feature>
<dbReference type="OrthoDB" id="419770at2759"/>